<reference evidence="3" key="1">
    <citation type="submission" date="2017-06" db="EMBL/GenBank/DDBJ databases">
        <authorList>
            <person name="Varghese N."/>
            <person name="Submissions S."/>
        </authorList>
    </citation>
    <scope>NUCLEOTIDE SEQUENCE [LARGE SCALE GENOMIC DNA]</scope>
    <source>
        <strain evidence="3">DSM 22348</strain>
    </source>
</reference>
<dbReference type="OrthoDB" id="529575at2"/>
<dbReference type="RefSeq" id="WP_042129021.1">
    <property type="nucleotide sequence ID" value="NZ_FZOL01000031.1"/>
</dbReference>
<gene>
    <name evidence="2" type="ORF">SAMN05444352_13124</name>
</gene>
<sequence>MALFVQKPVFWNTNHYTAPSGGFATSGYPRENGYGHEEWNNSPRLLLRRGEQRYRVFHTEGVGTAPLIEHAGQTFVFMTATHNGIQQLVGIAGNAVGLFDERLQPQRQELVDKLALHDLWEEAWAVTKVRRIHEDDRHHFIRGWKQNLHRIPAWICPEEYFWWFDEPVTLDPRALIGRQKLPDQPGIPTELDLALVGRIMDAVPEAQRGEKWTRLIDAIHCAPTEPLAASDRDALLEGGEPVTDLLTNIQARRGRGKFREDLLQVWGGACAVTGLACTEVLRASHIKPWAEATAAERLDSGNGLLLAANLDVLFYRGLISFDEQGGMLVSHWLSESHRLALGLPQALRVVPGGMLEYLKFHREHVFQH</sequence>
<dbReference type="EMBL" id="FZOL01000031">
    <property type="protein sequence ID" value="SNT24621.1"/>
    <property type="molecule type" value="Genomic_DNA"/>
</dbReference>
<evidence type="ECO:0000259" key="1">
    <source>
        <dbReference type="Pfam" id="PF13391"/>
    </source>
</evidence>
<protein>
    <submittedName>
        <fullName evidence="2">HNH endonuclease</fullName>
    </submittedName>
</protein>
<keyword evidence="2" id="KW-0540">Nuclease</keyword>
<evidence type="ECO:0000313" key="2">
    <source>
        <dbReference type="EMBL" id="SNT24621.1"/>
    </source>
</evidence>
<feature type="domain" description="HNH nuclease" evidence="1">
    <location>
        <begin position="270"/>
        <end position="322"/>
    </location>
</feature>
<proteinExistence type="predicted"/>
<dbReference type="GO" id="GO:0004519">
    <property type="term" value="F:endonuclease activity"/>
    <property type="evidence" value="ECO:0007669"/>
    <property type="project" value="UniProtKB-KW"/>
</dbReference>
<dbReference type="Proteomes" id="UP000198407">
    <property type="component" value="Unassembled WGS sequence"/>
</dbReference>
<evidence type="ECO:0000313" key="3">
    <source>
        <dbReference type="Proteomes" id="UP000198407"/>
    </source>
</evidence>
<keyword evidence="2" id="KW-0255">Endonuclease</keyword>
<organism evidence="2 3">
    <name type="scientific">Pseudomonas japonica</name>
    <dbReference type="NCBI Taxonomy" id="256466"/>
    <lineage>
        <taxon>Bacteria</taxon>
        <taxon>Pseudomonadati</taxon>
        <taxon>Pseudomonadota</taxon>
        <taxon>Gammaproteobacteria</taxon>
        <taxon>Pseudomonadales</taxon>
        <taxon>Pseudomonadaceae</taxon>
        <taxon>Pseudomonas</taxon>
    </lineage>
</organism>
<dbReference type="Pfam" id="PF13391">
    <property type="entry name" value="HNH_2"/>
    <property type="match status" value="1"/>
</dbReference>
<accession>A0A239L2D4</accession>
<dbReference type="InterPro" id="IPR003615">
    <property type="entry name" value="HNH_nuc"/>
</dbReference>
<keyword evidence="3" id="KW-1185">Reference proteome</keyword>
<name>A0A239L2D4_9PSED</name>
<dbReference type="AlphaFoldDB" id="A0A239L2D4"/>
<keyword evidence="2" id="KW-0378">Hydrolase</keyword>